<reference evidence="3" key="1">
    <citation type="submission" date="2022-07" db="EMBL/GenBank/DDBJ databases">
        <title>Genome Sequence of Agrocybe chaxingu.</title>
        <authorList>
            <person name="Buettner E."/>
        </authorList>
    </citation>
    <scope>NUCLEOTIDE SEQUENCE</scope>
    <source>
        <strain evidence="3">MP-N11</strain>
    </source>
</reference>
<dbReference type="Gene3D" id="2.60.120.260">
    <property type="entry name" value="Galactose-binding domain-like"/>
    <property type="match status" value="2"/>
</dbReference>
<name>A0A9W8MWX0_9AGAR</name>
<evidence type="ECO:0000256" key="2">
    <source>
        <dbReference type="SAM" id="Phobius"/>
    </source>
</evidence>
<dbReference type="EMBL" id="JANKHO010000245">
    <property type="protein sequence ID" value="KAJ3512630.1"/>
    <property type="molecule type" value="Genomic_DNA"/>
</dbReference>
<comment type="caution">
    <text evidence="3">The sequence shown here is derived from an EMBL/GenBank/DDBJ whole genome shotgun (WGS) entry which is preliminary data.</text>
</comment>
<dbReference type="OrthoDB" id="2564234at2759"/>
<feature type="region of interest" description="Disordered" evidence="1">
    <location>
        <begin position="385"/>
        <end position="480"/>
    </location>
</feature>
<gene>
    <name evidence="3" type="ORF">NLJ89_g3410</name>
</gene>
<proteinExistence type="predicted"/>
<evidence type="ECO:0000313" key="4">
    <source>
        <dbReference type="Proteomes" id="UP001148786"/>
    </source>
</evidence>
<accession>A0A9W8MWX0</accession>
<sequence>MPLFMTIVEDTSPVLLYSGSWRSGSSSGDDQADRYTKSSSTITDVAGSSMSFRFYGTSVTIVGAKRFNHGNYQVQVDGQSFPTSSGLSSAALFNQTLFTTSTTLGFHEATITNLDNKFLDIDYVVYTTSVGEENEPLIVNMFKDSHPSFVYLPQTSWGLPDASGSFVGGCGHATRDPAANATFNFQHDDCLGNAIALYGPVGPTSSEYAVSLDGGAPMPFNAVKQFYRPQQLLFYAANLSSTTHTIRIIPGSSRGSLAIDYATVYTASSLGGSFGTPVIESSDQPSQNGVVNATMKSAGWSRGFAPGVIAGLTITSIIALLSTAALAYLFLLYRRERQRTEALMNRDLTQPYPFAMSYTTSPSFALTHSLTQISSPGLATTIATSVPDTSRTDSNRRHSVQSGYPVSYSANTNSDIYERPPSKRRIDSSRAMFTNQLPPLPSDECPSNEGTRPHGVAQASDELVRRSGSRPSSEIRPPAY</sequence>
<feature type="transmembrane region" description="Helical" evidence="2">
    <location>
        <begin position="304"/>
        <end position="331"/>
    </location>
</feature>
<feature type="compositionally biased region" description="Basic and acidic residues" evidence="1">
    <location>
        <begin position="416"/>
        <end position="428"/>
    </location>
</feature>
<evidence type="ECO:0000313" key="3">
    <source>
        <dbReference type="EMBL" id="KAJ3512630.1"/>
    </source>
</evidence>
<evidence type="ECO:0000256" key="1">
    <source>
        <dbReference type="SAM" id="MobiDB-lite"/>
    </source>
</evidence>
<keyword evidence="4" id="KW-1185">Reference proteome</keyword>
<keyword evidence="2" id="KW-0812">Transmembrane</keyword>
<organism evidence="3 4">
    <name type="scientific">Agrocybe chaxingu</name>
    <dbReference type="NCBI Taxonomy" id="84603"/>
    <lineage>
        <taxon>Eukaryota</taxon>
        <taxon>Fungi</taxon>
        <taxon>Dikarya</taxon>
        <taxon>Basidiomycota</taxon>
        <taxon>Agaricomycotina</taxon>
        <taxon>Agaricomycetes</taxon>
        <taxon>Agaricomycetidae</taxon>
        <taxon>Agaricales</taxon>
        <taxon>Agaricineae</taxon>
        <taxon>Strophariaceae</taxon>
        <taxon>Agrocybe</taxon>
    </lineage>
</organism>
<dbReference type="AlphaFoldDB" id="A0A9W8MWX0"/>
<keyword evidence="2" id="KW-0472">Membrane</keyword>
<keyword evidence="2" id="KW-1133">Transmembrane helix</keyword>
<protein>
    <submittedName>
        <fullName evidence="3">Uncharacterized protein</fullName>
    </submittedName>
</protein>
<dbReference type="Proteomes" id="UP001148786">
    <property type="component" value="Unassembled WGS sequence"/>
</dbReference>
<feature type="compositionally biased region" description="Polar residues" evidence="1">
    <location>
        <begin position="400"/>
        <end position="415"/>
    </location>
</feature>